<evidence type="ECO:0000313" key="2">
    <source>
        <dbReference type="EMBL" id="KAF7278351.1"/>
    </source>
</evidence>
<name>A0A834MB09_RHYFE</name>
<sequence>MGGIGNTFRKAIEAVQFILVGGLIVGRGSLKLSIRETDRLKPAPVAGHNGAASTYKAREDKGDKRENENVICFSKLTIRSLVPSPPTTLAAI</sequence>
<reference evidence="2" key="1">
    <citation type="submission" date="2020-08" db="EMBL/GenBank/DDBJ databases">
        <title>Genome sequencing and assembly of the red palm weevil Rhynchophorus ferrugineus.</title>
        <authorList>
            <person name="Dias G.B."/>
            <person name="Bergman C.M."/>
            <person name="Manee M."/>
        </authorList>
    </citation>
    <scope>NUCLEOTIDE SEQUENCE</scope>
    <source>
        <strain evidence="2">AA-2017</strain>
        <tissue evidence="2">Whole larva</tissue>
    </source>
</reference>
<proteinExistence type="predicted"/>
<comment type="caution">
    <text evidence="2">The sequence shown here is derived from an EMBL/GenBank/DDBJ whole genome shotgun (WGS) entry which is preliminary data.</text>
</comment>
<protein>
    <submittedName>
        <fullName evidence="2">Uncharacterized protein</fullName>
    </submittedName>
</protein>
<feature type="region of interest" description="Disordered" evidence="1">
    <location>
        <begin position="43"/>
        <end position="62"/>
    </location>
</feature>
<gene>
    <name evidence="2" type="ORF">GWI33_008484</name>
</gene>
<keyword evidence="3" id="KW-1185">Reference proteome</keyword>
<evidence type="ECO:0000313" key="3">
    <source>
        <dbReference type="Proteomes" id="UP000625711"/>
    </source>
</evidence>
<organism evidence="2 3">
    <name type="scientific">Rhynchophorus ferrugineus</name>
    <name type="common">Red palm weevil</name>
    <name type="synonym">Curculio ferrugineus</name>
    <dbReference type="NCBI Taxonomy" id="354439"/>
    <lineage>
        <taxon>Eukaryota</taxon>
        <taxon>Metazoa</taxon>
        <taxon>Ecdysozoa</taxon>
        <taxon>Arthropoda</taxon>
        <taxon>Hexapoda</taxon>
        <taxon>Insecta</taxon>
        <taxon>Pterygota</taxon>
        <taxon>Neoptera</taxon>
        <taxon>Endopterygota</taxon>
        <taxon>Coleoptera</taxon>
        <taxon>Polyphaga</taxon>
        <taxon>Cucujiformia</taxon>
        <taxon>Curculionidae</taxon>
        <taxon>Dryophthorinae</taxon>
        <taxon>Rhynchophorus</taxon>
    </lineage>
</organism>
<dbReference type="AlphaFoldDB" id="A0A834MB09"/>
<evidence type="ECO:0000256" key="1">
    <source>
        <dbReference type="SAM" id="MobiDB-lite"/>
    </source>
</evidence>
<dbReference type="EMBL" id="JAACXV010000402">
    <property type="protein sequence ID" value="KAF7278351.1"/>
    <property type="molecule type" value="Genomic_DNA"/>
</dbReference>
<accession>A0A834MB09</accession>
<dbReference type="Proteomes" id="UP000625711">
    <property type="component" value="Unassembled WGS sequence"/>
</dbReference>